<evidence type="ECO:0000313" key="1">
    <source>
        <dbReference type="EMBL" id="MBB4621846.1"/>
    </source>
</evidence>
<proteinExistence type="predicted"/>
<accession>A0ABR6KK32</accession>
<reference evidence="1 2" key="1">
    <citation type="submission" date="2020-08" db="EMBL/GenBank/DDBJ databases">
        <title>Genomic Encyclopedia of Type Strains, Phase IV (KMG-IV): sequencing the most valuable type-strain genomes for metagenomic binning, comparative biology and taxonomic classification.</title>
        <authorList>
            <person name="Goeker M."/>
        </authorList>
    </citation>
    <scope>NUCLEOTIDE SEQUENCE [LARGE SCALE GENOMIC DNA]</scope>
    <source>
        <strain evidence="1 2">DSM 102983</strain>
    </source>
</reference>
<dbReference type="Gene3D" id="2.40.160.20">
    <property type="match status" value="1"/>
</dbReference>
<protein>
    <recommendedName>
        <fullName evidence="3">Acyloxyacyl hydrolase</fullName>
    </recommendedName>
</protein>
<dbReference type="RefSeq" id="WP_183670160.1">
    <property type="nucleotide sequence ID" value="NZ_BMPB01000001.1"/>
</dbReference>
<dbReference type="InterPro" id="IPR018550">
    <property type="entry name" value="Lipid-A_deacylase-rel"/>
</dbReference>
<comment type="caution">
    <text evidence="1">The sequence shown here is derived from an EMBL/GenBank/DDBJ whole genome shotgun (WGS) entry which is preliminary data.</text>
</comment>
<gene>
    <name evidence="1" type="ORF">GGQ57_001743</name>
</gene>
<evidence type="ECO:0000313" key="2">
    <source>
        <dbReference type="Proteomes" id="UP000533637"/>
    </source>
</evidence>
<name>A0ABR6KK32_9BACT</name>
<sequence length="417" mass="47429">MKSGTERLNVLIILIAMCFLSGIAFADEGIHKNVPEDMTDSISYSRHLIHRIGIDVRPTYIFPTNSFLRGDNMDMEPIRKSVSAHLKYSFQYYPNSYTDRIYRGSYQGLGLSMYSFEDKEEIGNPFAIYLFQGARIARINPRLSLNYEWNFGVSFGWKPYDEYDNRYNKVIGSKINAYINTNFYLNYILSKELDLTAGVDLTHFSNGNTRFPNAGLNTIGLKVGLVYNFNRNGDLFSKSFFQPPVPRFPRHISYDVVLFGSWRRKGVYVGEGQIAAPGAFAVAGFNINPMYNFGYNFRAGVSVDGVYDESANIYADPSSSSTEQFYRPPLSYQLALGLSARAEYVMPYFTVGIGLGGNVIHRGGDLKGLYQVLALKIEVTRSSFIHIGYNLQNFHTPNYLMLGIGYRFHNKYPTFHR</sequence>
<dbReference type="Proteomes" id="UP000533637">
    <property type="component" value="Unassembled WGS sequence"/>
</dbReference>
<organism evidence="1 2">
    <name type="scientific">Parabacteroides faecis</name>
    <dbReference type="NCBI Taxonomy" id="1217282"/>
    <lineage>
        <taxon>Bacteria</taxon>
        <taxon>Pseudomonadati</taxon>
        <taxon>Bacteroidota</taxon>
        <taxon>Bacteroidia</taxon>
        <taxon>Bacteroidales</taxon>
        <taxon>Tannerellaceae</taxon>
        <taxon>Parabacteroides</taxon>
    </lineage>
</organism>
<evidence type="ECO:0008006" key="3">
    <source>
        <dbReference type="Google" id="ProtNLM"/>
    </source>
</evidence>
<dbReference type="EMBL" id="JACHOC010000003">
    <property type="protein sequence ID" value="MBB4621846.1"/>
    <property type="molecule type" value="Genomic_DNA"/>
</dbReference>
<dbReference type="Pfam" id="PF09411">
    <property type="entry name" value="PagL"/>
    <property type="match status" value="1"/>
</dbReference>
<keyword evidence="2" id="KW-1185">Reference proteome</keyword>